<evidence type="ECO:0000313" key="10">
    <source>
        <dbReference type="Proteomes" id="UP000507222"/>
    </source>
</evidence>
<dbReference type="AlphaFoldDB" id="A0A6J5UQ93"/>
<dbReference type="PANTHER" id="PTHR36016">
    <property type="entry name" value="CLAVATA3/ESR (CLE)-RELATED PROTEIN 7"/>
    <property type="match status" value="1"/>
</dbReference>
<dbReference type="InterPro" id="IPR039617">
    <property type="entry name" value="CLAVATA3-CLE"/>
</dbReference>
<evidence type="ECO:0000313" key="9">
    <source>
        <dbReference type="EMBL" id="CAB4277394.1"/>
    </source>
</evidence>
<evidence type="ECO:0000256" key="8">
    <source>
        <dbReference type="SAM" id="SignalP"/>
    </source>
</evidence>
<dbReference type="PANTHER" id="PTHR36016:SF4">
    <property type="entry name" value="CLAVATA3_ESR (CLE) GENE FAMILY MEMBER"/>
    <property type="match status" value="1"/>
</dbReference>
<keyword evidence="6" id="KW-0325">Glycoprotein</keyword>
<dbReference type="Proteomes" id="UP000507222">
    <property type="component" value="Unassembled WGS sequence"/>
</dbReference>
<comment type="subcellular location">
    <subcellularLocation>
        <location evidence="1">Secreted</location>
        <location evidence="1">Extracellular space</location>
    </subcellularLocation>
</comment>
<sequence length="81" mass="9201">MPSFPRASLLIAFLIIQSMLVVSSEARLSLVFSTLPHKTDSRLFLRKLGFHVPKNESYQRRFLLDGDIKRTSPGGPDPQHH</sequence>
<dbReference type="EMBL" id="CAEKDK010000004">
    <property type="protein sequence ID" value="CAB4277394.1"/>
    <property type="molecule type" value="Genomic_DNA"/>
</dbReference>
<accession>A0A6J5UQ93</accession>
<dbReference type="GO" id="GO:0030154">
    <property type="term" value="P:cell differentiation"/>
    <property type="evidence" value="ECO:0007669"/>
    <property type="project" value="UniProtKB-KW"/>
</dbReference>
<keyword evidence="3" id="KW-0964">Secreted</keyword>
<organism evidence="9 10">
    <name type="scientific">Prunus armeniaca</name>
    <name type="common">Apricot</name>
    <name type="synonym">Armeniaca vulgaris</name>
    <dbReference type="NCBI Taxonomy" id="36596"/>
    <lineage>
        <taxon>Eukaryota</taxon>
        <taxon>Viridiplantae</taxon>
        <taxon>Streptophyta</taxon>
        <taxon>Embryophyta</taxon>
        <taxon>Tracheophyta</taxon>
        <taxon>Spermatophyta</taxon>
        <taxon>Magnoliopsida</taxon>
        <taxon>eudicotyledons</taxon>
        <taxon>Gunneridae</taxon>
        <taxon>Pentapetalae</taxon>
        <taxon>rosids</taxon>
        <taxon>fabids</taxon>
        <taxon>Rosales</taxon>
        <taxon>Rosaceae</taxon>
        <taxon>Amygdaloideae</taxon>
        <taxon>Amygdaleae</taxon>
        <taxon>Prunus</taxon>
    </lineage>
</organism>
<evidence type="ECO:0000256" key="2">
    <source>
        <dbReference type="ARBA" id="ARBA00005416"/>
    </source>
</evidence>
<keyword evidence="7" id="KW-0379">Hydroxylation</keyword>
<evidence type="ECO:0000256" key="7">
    <source>
        <dbReference type="ARBA" id="ARBA00023278"/>
    </source>
</evidence>
<keyword evidence="4 8" id="KW-0732">Signal</keyword>
<reference evidence="9 10" key="1">
    <citation type="submission" date="2020-05" db="EMBL/GenBank/DDBJ databases">
        <authorList>
            <person name="Campoy J."/>
            <person name="Schneeberger K."/>
            <person name="Spophaly S."/>
        </authorList>
    </citation>
    <scope>NUCLEOTIDE SEQUENCE [LARGE SCALE GENOMIC DNA]</scope>
    <source>
        <strain evidence="9">PruArmRojPasFocal</strain>
    </source>
</reference>
<evidence type="ECO:0000256" key="1">
    <source>
        <dbReference type="ARBA" id="ARBA00004239"/>
    </source>
</evidence>
<feature type="signal peptide" evidence="8">
    <location>
        <begin position="1"/>
        <end position="26"/>
    </location>
</feature>
<evidence type="ECO:0000256" key="6">
    <source>
        <dbReference type="ARBA" id="ARBA00023180"/>
    </source>
</evidence>
<gene>
    <name evidence="9" type="ORF">CURHAP_LOCUS27105</name>
</gene>
<evidence type="ECO:0000256" key="4">
    <source>
        <dbReference type="ARBA" id="ARBA00022729"/>
    </source>
</evidence>
<protein>
    <submittedName>
        <fullName evidence="9">Uncharacterized protein</fullName>
    </submittedName>
</protein>
<evidence type="ECO:0000256" key="5">
    <source>
        <dbReference type="ARBA" id="ARBA00022782"/>
    </source>
</evidence>
<name>A0A6J5UQ93_PRUAR</name>
<comment type="similarity">
    <text evidence="2">Belongs to the CLV3/ESR signal peptide family.</text>
</comment>
<dbReference type="GO" id="GO:0005576">
    <property type="term" value="C:extracellular region"/>
    <property type="evidence" value="ECO:0007669"/>
    <property type="project" value="UniProtKB-SubCell"/>
</dbReference>
<keyword evidence="5" id="KW-0221">Differentiation</keyword>
<proteinExistence type="inferred from homology"/>
<evidence type="ECO:0000256" key="3">
    <source>
        <dbReference type="ARBA" id="ARBA00022525"/>
    </source>
</evidence>
<feature type="chain" id="PRO_5027121215" evidence="8">
    <location>
        <begin position="27"/>
        <end position="81"/>
    </location>
</feature>